<dbReference type="PANTHER" id="PTHR30485">
    <property type="entry name" value="NI/FE-HYDROGENASE 1 B-TYPE CYTOCHROME SUBUNIT"/>
    <property type="match status" value="1"/>
</dbReference>
<dbReference type="AlphaFoldDB" id="A0A6F8VD62"/>
<name>A0A6F8VD62_9PROT</name>
<dbReference type="Gene3D" id="1.20.950.20">
    <property type="entry name" value="Transmembrane di-heme cytochromes, Chain C"/>
    <property type="match status" value="1"/>
</dbReference>
<dbReference type="KEGG" id="slac:SKTS_15650"/>
<dbReference type="GO" id="GO:0005506">
    <property type="term" value="F:iron ion binding"/>
    <property type="evidence" value="ECO:0007669"/>
    <property type="project" value="InterPro"/>
</dbReference>
<evidence type="ECO:0000256" key="12">
    <source>
        <dbReference type="SAM" id="Phobius"/>
    </source>
</evidence>
<accession>A0A6F8VD62</accession>
<evidence type="ECO:0000256" key="7">
    <source>
        <dbReference type="ARBA" id="ARBA00022723"/>
    </source>
</evidence>
<organism evidence="14 15">
    <name type="scientific">Sulfurimicrobium lacus</name>
    <dbReference type="NCBI Taxonomy" id="2715678"/>
    <lineage>
        <taxon>Bacteria</taxon>
        <taxon>Pseudomonadati</taxon>
        <taxon>Pseudomonadota</taxon>
        <taxon>Betaproteobacteria</taxon>
        <taxon>Nitrosomonadales</taxon>
        <taxon>Sulfuricellaceae</taxon>
        <taxon>Sulfurimicrobium</taxon>
    </lineage>
</organism>
<dbReference type="SUPFAM" id="SSF81342">
    <property type="entry name" value="Transmembrane di-heme cytochromes"/>
    <property type="match status" value="1"/>
</dbReference>
<keyword evidence="15" id="KW-1185">Reference proteome</keyword>
<evidence type="ECO:0000256" key="4">
    <source>
        <dbReference type="ARBA" id="ARBA00022475"/>
    </source>
</evidence>
<keyword evidence="8" id="KW-0249">Electron transport</keyword>
<comment type="subcellular location">
    <subcellularLocation>
        <location evidence="1">Cell membrane</location>
        <topology evidence="1">Multi-pass membrane protein</topology>
    </subcellularLocation>
</comment>
<dbReference type="PANTHER" id="PTHR30485:SF1">
    <property type="entry name" value="CYTOCHROME YDHU-RELATED"/>
    <property type="match status" value="1"/>
</dbReference>
<protein>
    <submittedName>
        <fullName evidence="14">Cytochrome b561</fullName>
    </submittedName>
</protein>
<keyword evidence="7" id="KW-0479">Metal-binding</keyword>
<evidence type="ECO:0000313" key="14">
    <source>
        <dbReference type="EMBL" id="BCB26679.1"/>
    </source>
</evidence>
<evidence type="ECO:0000313" key="15">
    <source>
        <dbReference type="Proteomes" id="UP000502260"/>
    </source>
</evidence>
<reference evidence="15" key="1">
    <citation type="submission" date="2020-03" db="EMBL/GenBank/DDBJ databases">
        <title>Complete genome sequence of sulfur-oxidizing bacterium skT11.</title>
        <authorList>
            <person name="Kanda M."/>
            <person name="Kojima H."/>
            <person name="Fukui M."/>
        </authorList>
    </citation>
    <scope>NUCLEOTIDE SEQUENCE [LARGE SCALE GENOMIC DNA]</scope>
    <source>
        <strain evidence="15">skT11</strain>
    </source>
</reference>
<sequence length="199" mass="23274">MSEKIYVFKRFERFWHWSQATLIIFMLITGFEVHGSYHLFGFGQAVNLHTISAWTLIGLWVFAIFWHFTTGEWKQYIPTLDKVIAMIKFYSVGIFIHAPHPFKATQLKKHNPLQRLAYLGVLLFIGPLLWTSGWFYLFFGDWSVWGVDKYVSLEWVAFFHTAGAFMMLLFLIAHVYLTTAGHTPTSHIKAMITGWEEVD</sequence>
<feature type="transmembrane region" description="Helical" evidence="12">
    <location>
        <begin position="116"/>
        <end position="137"/>
    </location>
</feature>
<dbReference type="InterPro" id="IPR016174">
    <property type="entry name" value="Di-haem_cyt_TM"/>
</dbReference>
<dbReference type="Pfam" id="PF01292">
    <property type="entry name" value="Ni_hydr_CYTB"/>
    <property type="match status" value="1"/>
</dbReference>
<keyword evidence="6 12" id="KW-0812">Transmembrane</keyword>
<evidence type="ECO:0000256" key="9">
    <source>
        <dbReference type="ARBA" id="ARBA00022989"/>
    </source>
</evidence>
<gene>
    <name evidence="14" type="ORF">SKTS_15650</name>
</gene>
<evidence type="ECO:0000256" key="5">
    <source>
        <dbReference type="ARBA" id="ARBA00022617"/>
    </source>
</evidence>
<keyword evidence="9 12" id="KW-1133">Transmembrane helix</keyword>
<dbReference type="GO" id="GO:0022904">
    <property type="term" value="P:respiratory electron transport chain"/>
    <property type="evidence" value="ECO:0007669"/>
    <property type="project" value="InterPro"/>
</dbReference>
<dbReference type="EMBL" id="AP022853">
    <property type="protein sequence ID" value="BCB26679.1"/>
    <property type="molecule type" value="Genomic_DNA"/>
</dbReference>
<feature type="transmembrane region" description="Helical" evidence="12">
    <location>
        <begin position="20"/>
        <end position="40"/>
    </location>
</feature>
<dbReference type="RefSeq" id="WP_173062877.1">
    <property type="nucleotide sequence ID" value="NZ_AP022853.1"/>
</dbReference>
<evidence type="ECO:0000259" key="13">
    <source>
        <dbReference type="Pfam" id="PF01292"/>
    </source>
</evidence>
<dbReference type="Proteomes" id="UP000502260">
    <property type="component" value="Chromosome"/>
</dbReference>
<feature type="transmembrane region" description="Helical" evidence="12">
    <location>
        <begin position="46"/>
        <end position="68"/>
    </location>
</feature>
<keyword evidence="11 12" id="KW-0472">Membrane</keyword>
<dbReference type="GO" id="GO:0009055">
    <property type="term" value="F:electron transfer activity"/>
    <property type="evidence" value="ECO:0007669"/>
    <property type="project" value="InterPro"/>
</dbReference>
<dbReference type="InterPro" id="IPR011577">
    <property type="entry name" value="Cyt_b561_bac/Ni-Hgenase"/>
</dbReference>
<evidence type="ECO:0000256" key="2">
    <source>
        <dbReference type="ARBA" id="ARBA00008622"/>
    </source>
</evidence>
<proteinExistence type="inferred from homology"/>
<keyword evidence="3" id="KW-0813">Transport</keyword>
<feature type="domain" description="Cytochrome b561 bacterial/Ni-hydrogenase" evidence="13">
    <location>
        <begin position="8"/>
        <end position="194"/>
    </location>
</feature>
<dbReference type="GO" id="GO:0020037">
    <property type="term" value="F:heme binding"/>
    <property type="evidence" value="ECO:0007669"/>
    <property type="project" value="TreeGrafter"/>
</dbReference>
<keyword evidence="4" id="KW-1003">Cell membrane</keyword>
<keyword evidence="10" id="KW-0408">Iron</keyword>
<feature type="transmembrane region" description="Helical" evidence="12">
    <location>
        <begin position="157"/>
        <end position="177"/>
    </location>
</feature>
<evidence type="ECO:0000256" key="8">
    <source>
        <dbReference type="ARBA" id="ARBA00022982"/>
    </source>
</evidence>
<evidence type="ECO:0000256" key="3">
    <source>
        <dbReference type="ARBA" id="ARBA00022448"/>
    </source>
</evidence>
<evidence type="ECO:0000256" key="11">
    <source>
        <dbReference type="ARBA" id="ARBA00023136"/>
    </source>
</evidence>
<dbReference type="InterPro" id="IPR000516">
    <property type="entry name" value="Ni-dep_Hydgase_cyt-B"/>
</dbReference>
<keyword evidence="5" id="KW-0349">Heme</keyword>
<evidence type="ECO:0000256" key="10">
    <source>
        <dbReference type="ARBA" id="ARBA00023004"/>
    </source>
</evidence>
<dbReference type="InterPro" id="IPR051542">
    <property type="entry name" value="Hydrogenase_cytochrome"/>
</dbReference>
<dbReference type="PRINTS" id="PR00161">
    <property type="entry name" value="NIHGNASECYTB"/>
</dbReference>
<comment type="similarity">
    <text evidence="2">Belongs to the HupC/HyaC/HydC family.</text>
</comment>
<dbReference type="GO" id="GO:0005886">
    <property type="term" value="C:plasma membrane"/>
    <property type="evidence" value="ECO:0007669"/>
    <property type="project" value="UniProtKB-SubCell"/>
</dbReference>
<evidence type="ECO:0000256" key="6">
    <source>
        <dbReference type="ARBA" id="ARBA00022692"/>
    </source>
</evidence>
<evidence type="ECO:0000256" key="1">
    <source>
        <dbReference type="ARBA" id="ARBA00004651"/>
    </source>
</evidence>